<dbReference type="InterPro" id="IPR027417">
    <property type="entry name" value="P-loop_NTPase"/>
</dbReference>
<reference evidence="3 4" key="1">
    <citation type="submission" date="2019-08" db="EMBL/GenBank/DDBJ databases">
        <authorList>
            <person name="Lei W."/>
        </authorList>
    </citation>
    <scope>NUCLEOTIDE SEQUENCE [LARGE SCALE GENOMIC DNA]</scope>
    <source>
        <strain evidence="3 4">CCUG 66496</strain>
    </source>
</reference>
<name>A0A5C5SD43_9STRE</name>
<dbReference type="SUPFAM" id="SSF52540">
    <property type="entry name" value="P-loop containing nucleoside triphosphate hydrolases"/>
    <property type="match status" value="1"/>
</dbReference>
<dbReference type="Pfam" id="PF01719">
    <property type="entry name" value="Rep_OBD"/>
    <property type="match status" value="1"/>
</dbReference>
<dbReference type="InterPro" id="IPR002631">
    <property type="entry name" value="Plasmid_rep_OBD"/>
</dbReference>
<dbReference type="GO" id="GO:0003677">
    <property type="term" value="F:DNA binding"/>
    <property type="evidence" value="ECO:0007669"/>
    <property type="project" value="InterPro"/>
</dbReference>
<evidence type="ECO:0000259" key="2">
    <source>
        <dbReference type="Pfam" id="PF01719"/>
    </source>
</evidence>
<dbReference type="GO" id="GO:0003723">
    <property type="term" value="F:RNA binding"/>
    <property type="evidence" value="ECO:0007669"/>
    <property type="project" value="InterPro"/>
</dbReference>
<organism evidence="3 4">
    <name type="scientific">Streptococcus cuniculipharyngis</name>
    <dbReference type="NCBI Taxonomy" id="1562651"/>
    <lineage>
        <taxon>Bacteria</taxon>
        <taxon>Bacillati</taxon>
        <taxon>Bacillota</taxon>
        <taxon>Bacilli</taxon>
        <taxon>Lactobacillales</taxon>
        <taxon>Streptococcaceae</taxon>
        <taxon>Streptococcus</taxon>
    </lineage>
</organism>
<evidence type="ECO:0000259" key="1">
    <source>
        <dbReference type="Pfam" id="PF00910"/>
    </source>
</evidence>
<dbReference type="AlphaFoldDB" id="A0A5C5SD43"/>
<feature type="domain" description="Helicase superfamily 3 single-stranded DNA/RNA virus" evidence="1">
    <location>
        <begin position="241"/>
        <end position="302"/>
    </location>
</feature>
<dbReference type="InterPro" id="IPR000605">
    <property type="entry name" value="Helicase_SF3_ssDNA/RNA_vir"/>
</dbReference>
<proteinExistence type="predicted"/>
<dbReference type="RefSeq" id="WP_146565891.1">
    <property type="nucleotide sequence ID" value="NZ_VOHL01000001.1"/>
</dbReference>
<dbReference type="GO" id="GO:0006260">
    <property type="term" value="P:DNA replication"/>
    <property type="evidence" value="ECO:0007669"/>
    <property type="project" value="InterPro"/>
</dbReference>
<protein>
    <submittedName>
        <fullName evidence="3">Plasmid replication protein</fullName>
    </submittedName>
</protein>
<accession>A0A5C5SD43</accession>
<dbReference type="OrthoDB" id="2198634at2"/>
<gene>
    <name evidence="3" type="ORF">FRX57_01405</name>
</gene>
<evidence type="ECO:0000313" key="3">
    <source>
        <dbReference type="EMBL" id="TWS98886.1"/>
    </source>
</evidence>
<dbReference type="Proteomes" id="UP000317430">
    <property type="component" value="Unassembled WGS sequence"/>
</dbReference>
<evidence type="ECO:0000313" key="4">
    <source>
        <dbReference type="Proteomes" id="UP000317430"/>
    </source>
</evidence>
<keyword evidence="4" id="KW-1185">Reference proteome</keyword>
<feature type="domain" description="Plasmid replication protein origin binding" evidence="2">
    <location>
        <begin position="50"/>
        <end position="151"/>
    </location>
</feature>
<dbReference type="Pfam" id="PF00910">
    <property type="entry name" value="RNA_helicase"/>
    <property type="match status" value="1"/>
</dbReference>
<dbReference type="GO" id="GO:0003724">
    <property type="term" value="F:RNA helicase activity"/>
    <property type="evidence" value="ECO:0007669"/>
    <property type="project" value="InterPro"/>
</dbReference>
<dbReference type="EMBL" id="VOHL01000001">
    <property type="protein sequence ID" value="TWS98886.1"/>
    <property type="molecule type" value="Genomic_DNA"/>
</dbReference>
<sequence>MVKRIRNRRFLFEQQLKADYWDWSSEEKALFDNWQENKQEIFQIIFDRIRQLVEDDEFVEVALVVHDKDISYGTKLVEPHIHAYLDFPKLIDLSRLAMALGLGRERLETPKSKGGRAYTRINALAYLIHAKDKDKYQYPVSDVETFGTLDYERFIEQNRVDFDNYAATRKREKSDERLDLVYDQIVRGELTEDNILDDDGLRYLWSHNQQKFDEAFKAYGKISSRLTLKAIERGDFKPTVLYIHGQSGVGKTHLANELITRIGLKAKTAGYNWNRYDAGTKNIFDEYFGEEIILLDDPRYDSLLPSDWLKLLDPLNKSHLSARYKNKLVIGRIIVITNYMSLSEFFGQIPKEDLNQYLRRFHNVIEITKLGTMRQHRLSEIRELTVPNTDGYKMLNFGEFEVLSDYQQDQFLDKMLEDYIYPRILPKQRKDVTDEGVN</sequence>
<dbReference type="Gene3D" id="3.40.50.300">
    <property type="entry name" value="P-loop containing nucleotide triphosphate hydrolases"/>
    <property type="match status" value="1"/>
</dbReference>
<dbReference type="Gene3D" id="3.40.1310.30">
    <property type="match status" value="1"/>
</dbReference>
<dbReference type="GO" id="GO:0005727">
    <property type="term" value="C:extrachromosomal circular DNA"/>
    <property type="evidence" value="ECO:0007669"/>
    <property type="project" value="InterPro"/>
</dbReference>
<comment type="caution">
    <text evidence="3">The sequence shown here is derived from an EMBL/GenBank/DDBJ whole genome shotgun (WGS) entry which is preliminary data.</text>
</comment>
<dbReference type="GO" id="GO:0003916">
    <property type="term" value="F:DNA topoisomerase activity"/>
    <property type="evidence" value="ECO:0007669"/>
    <property type="project" value="InterPro"/>
</dbReference>